<feature type="region of interest" description="Disordered" evidence="1">
    <location>
        <begin position="46"/>
        <end position="72"/>
    </location>
</feature>
<organism evidence="2 3">
    <name type="scientific">Clonostachys rhizophaga</name>
    <dbReference type="NCBI Taxonomy" id="160324"/>
    <lineage>
        <taxon>Eukaryota</taxon>
        <taxon>Fungi</taxon>
        <taxon>Dikarya</taxon>
        <taxon>Ascomycota</taxon>
        <taxon>Pezizomycotina</taxon>
        <taxon>Sordariomycetes</taxon>
        <taxon>Hypocreomycetidae</taxon>
        <taxon>Hypocreales</taxon>
        <taxon>Bionectriaceae</taxon>
        <taxon>Clonostachys</taxon>
    </lineage>
</organism>
<comment type="caution">
    <text evidence="2">The sequence shown here is derived from an EMBL/GenBank/DDBJ whole genome shotgun (WGS) entry which is preliminary data.</text>
</comment>
<protein>
    <submittedName>
        <fullName evidence="2">Uncharacterized protein</fullName>
    </submittedName>
</protein>
<evidence type="ECO:0000313" key="3">
    <source>
        <dbReference type="Proteomes" id="UP000696573"/>
    </source>
</evidence>
<proteinExistence type="predicted"/>
<accession>A0A9N9YUU3</accession>
<name>A0A9N9YUU3_9HYPO</name>
<evidence type="ECO:0000313" key="2">
    <source>
        <dbReference type="EMBL" id="CAH0043071.1"/>
    </source>
</evidence>
<dbReference type="EMBL" id="CABFNQ020000768">
    <property type="protein sequence ID" value="CAH0043071.1"/>
    <property type="molecule type" value="Genomic_DNA"/>
</dbReference>
<dbReference type="AlphaFoldDB" id="A0A9N9YUU3"/>
<sequence>MWLSASNKGNLAEWSKALDCTYPSTFKYLKAMASYTITAERHCHRPHPSRYGKIETDERKHATDKNRERKKVLPPTNLFAAEDFSIIGLRSVQPFHLPAKSHKAGAGLAAMTAGAFGVYRALARLQSICVDFDGTGQSQTCKGGKEKV</sequence>
<dbReference type="Proteomes" id="UP000696573">
    <property type="component" value="Unassembled WGS sequence"/>
</dbReference>
<keyword evidence="3" id="KW-1185">Reference proteome</keyword>
<evidence type="ECO:0000256" key="1">
    <source>
        <dbReference type="SAM" id="MobiDB-lite"/>
    </source>
</evidence>
<feature type="compositionally biased region" description="Basic and acidic residues" evidence="1">
    <location>
        <begin position="52"/>
        <end position="67"/>
    </location>
</feature>
<gene>
    <name evidence="2" type="ORF">CRHIZ90672A_00004925</name>
</gene>
<reference evidence="2" key="1">
    <citation type="submission" date="2021-10" db="EMBL/GenBank/DDBJ databases">
        <authorList>
            <person name="Piombo E."/>
        </authorList>
    </citation>
    <scope>NUCLEOTIDE SEQUENCE</scope>
</reference>